<protein>
    <submittedName>
        <fullName evidence="1">Uncharacterized protein</fullName>
    </submittedName>
</protein>
<dbReference type="EMBL" id="CM002923">
    <property type="protein sequence ID" value="KGN63133.1"/>
    <property type="molecule type" value="Genomic_DNA"/>
</dbReference>
<organism evidence="1 2">
    <name type="scientific">Cucumis sativus</name>
    <name type="common">Cucumber</name>
    <dbReference type="NCBI Taxonomy" id="3659"/>
    <lineage>
        <taxon>Eukaryota</taxon>
        <taxon>Viridiplantae</taxon>
        <taxon>Streptophyta</taxon>
        <taxon>Embryophyta</taxon>
        <taxon>Tracheophyta</taxon>
        <taxon>Spermatophyta</taxon>
        <taxon>Magnoliopsida</taxon>
        <taxon>eudicotyledons</taxon>
        <taxon>Gunneridae</taxon>
        <taxon>Pentapetalae</taxon>
        <taxon>rosids</taxon>
        <taxon>fabids</taxon>
        <taxon>Cucurbitales</taxon>
        <taxon>Cucurbitaceae</taxon>
        <taxon>Benincaseae</taxon>
        <taxon>Cucumis</taxon>
    </lineage>
</organism>
<dbReference type="Proteomes" id="UP000029981">
    <property type="component" value="Chromosome 2"/>
</dbReference>
<dbReference type="AlphaFoldDB" id="A0A0A0LMV2"/>
<reference evidence="1 2" key="3">
    <citation type="journal article" date="2010" name="BMC Genomics">
        <title>Transcriptome sequencing and comparative analysis of cucumber flowers with different sex types.</title>
        <authorList>
            <person name="Guo S."/>
            <person name="Zheng Y."/>
            <person name="Joung J.G."/>
            <person name="Liu S."/>
            <person name="Zhang Z."/>
            <person name="Crasta O.R."/>
            <person name="Sobral B.W."/>
            <person name="Xu Y."/>
            <person name="Huang S."/>
            <person name="Fei Z."/>
        </authorList>
    </citation>
    <scope>NUCLEOTIDE SEQUENCE [LARGE SCALE GENOMIC DNA]</scope>
    <source>
        <strain evidence="2">cv. 9930</strain>
    </source>
</reference>
<accession>A0A0A0LMV2</accession>
<name>A0A0A0LMV2_CUCSA</name>
<evidence type="ECO:0000313" key="2">
    <source>
        <dbReference type="Proteomes" id="UP000029981"/>
    </source>
</evidence>
<keyword evidence="2" id="KW-1185">Reference proteome</keyword>
<reference evidence="1 2" key="1">
    <citation type="journal article" date="2009" name="Nat. Genet.">
        <title>The genome of the cucumber, Cucumis sativus L.</title>
        <authorList>
            <person name="Huang S."/>
            <person name="Li R."/>
            <person name="Zhang Z."/>
            <person name="Li L."/>
            <person name="Gu X."/>
            <person name="Fan W."/>
            <person name="Lucas W.J."/>
            <person name="Wang X."/>
            <person name="Xie B."/>
            <person name="Ni P."/>
            <person name="Ren Y."/>
            <person name="Zhu H."/>
            <person name="Li J."/>
            <person name="Lin K."/>
            <person name="Jin W."/>
            <person name="Fei Z."/>
            <person name="Li G."/>
            <person name="Staub J."/>
            <person name="Kilian A."/>
            <person name="van der Vossen E.A."/>
            <person name="Wu Y."/>
            <person name="Guo J."/>
            <person name="He J."/>
            <person name="Jia Z."/>
            <person name="Ren Y."/>
            <person name="Tian G."/>
            <person name="Lu Y."/>
            <person name="Ruan J."/>
            <person name="Qian W."/>
            <person name="Wang M."/>
            <person name="Huang Q."/>
            <person name="Li B."/>
            <person name="Xuan Z."/>
            <person name="Cao J."/>
            <person name="Asan"/>
            <person name="Wu Z."/>
            <person name="Zhang J."/>
            <person name="Cai Q."/>
            <person name="Bai Y."/>
            <person name="Zhao B."/>
            <person name="Han Y."/>
            <person name="Li Y."/>
            <person name="Li X."/>
            <person name="Wang S."/>
            <person name="Shi Q."/>
            <person name="Liu S."/>
            <person name="Cho W.K."/>
            <person name="Kim J.Y."/>
            <person name="Xu Y."/>
            <person name="Heller-Uszynska K."/>
            <person name="Miao H."/>
            <person name="Cheng Z."/>
            <person name="Zhang S."/>
            <person name="Wu J."/>
            <person name="Yang Y."/>
            <person name="Kang H."/>
            <person name="Li M."/>
            <person name="Liang H."/>
            <person name="Ren X."/>
            <person name="Shi Z."/>
            <person name="Wen M."/>
            <person name="Jian M."/>
            <person name="Yang H."/>
            <person name="Zhang G."/>
            <person name="Yang Z."/>
            <person name="Chen R."/>
            <person name="Liu S."/>
            <person name="Li J."/>
            <person name="Ma L."/>
            <person name="Liu H."/>
            <person name="Zhou Y."/>
            <person name="Zhao J."/>
            <person name="Fang X."/>
            <person name="Li G."/>
            <person name="Fang L."/>
            <person name="Li Y."/>
            <person name="Liu D."/>
            <person name="Zheng H."/>
            <person name="Zhang Y."/>
            <person name="Qin N."/>
            <person name="Li Z."/>
            <person name="Yang G."/>
            <person name="Yang S."/>
            <person name="Bolund L."/>
            <person name="Kristiansen K."/>
            <person name="Zheng H."/>
            <person name="Li S."/>
            <person name="Zhang X."/>
            <person name="Yang H."/>
            <person name="Wang J."/>
            <person name="Sun R."/>
            <person name="Zhang B."/>
            <person name="Jiang S."/>
            <person name="Wang J."/>
            <person name="Du Y."/>
            <person name="Li S."/>
        </authorList>
    </citation>
    <scope>NUCLEOTIDE SEQUENCE [LARGE SCALE GENOMIC DNA]</scope>
    <source>
        <strain evidence="2">cv. 9930</strain>
    </source>
</reference>
<proteinExistence type="predicted"/>
<dbReference type="Gramene" id="KGN63133">
    <property type="protein sequence ID" value="KGN63133"/>
    <property type="gene ID" value="Csa_2G404845"/>
</dbReference>
<reference evidence="1 2" key="4">
    <citation type="journal article" date="2011" name="BMC Genomics">
        <title>RNA-Seq improves annotation of protein-coding genes in the cucumber genome.</title>
        <authorList>
            <person name="Li Z."/>
            <person name="Zhang Z."/>
            <person name="Yan P."/>
            <person name="Huang S."/>
            <person name="Fei Z."/>
            <person name="Lin K."/>
        </authorList>
    </citation>
    <scope>NUCLEOTIDE SEQUENCE [LARGE SCALE GENOMIC DNA]</scope>
    <source>
        <strain evidence="2">cv. 9930</strain>
    </source>
</reference>
<evidence type="ECO:0000313" key="1">
    <source>
        <dbReference type="EMBL" id="KGN63133.1"/>
    </source>
</evidence>
<gene>
    <name evidence="1" type="ORF">Csa_2G404845</name>
</gene>
<sequence length="100" mass="11032">MATSTGRQARLRNLYRNVADTGLRERRVVDGELIPAALVLVDVRNASCSSILLSESLSSSGGGEETNKSLSFRLARTSFSFFSGIKLWLSSWSWSWSSRS</sequence>
<reference evidence="1 2" key="2">
    <citation type="journal article" date="2009" name="PLoS ONE">
        <title>An integrated genetic and cytogenetic map of the cucumber genome.</title>
        <authorList>
            <person name="Ren Y."/>
            <person name="Zhang Z."/>
            <person name="Liu J."/>
            <person name="Staub J.E."/>
            <person name="Han Y."/>
            <person name="Cheng Z."/>
            <person name="Li X."/>
            <person name="Lu J."/>
            <person name="Miao H."/>
            <person name="Kang H."/>
            <person name="Xie B."/>
            <person name="Gu X."/>
            <person name="Wang X."/>
            <person name="Du Y."/>
            <person name="Jin W."/>
            <person name="Huang S."/>
        </authorList>
    </citation>
    <scope>NUCLEOTIDE SEQUENCE [LARGE SCALE GENOMIC DNA]</scope>
    <source>
        <strain evidence="2">cv. 9930</strain>
    </source>
</reference>